<proteinExistence type="predicted"/>
<accession>A0A7S2TAU0</accession>
<name>A0A7S2TAU0_PROMC</name>
<dbReference type="EMBL" id="HBHN01003795">
    <property type="protein sequence ID" value="CAD9724067.1"/>
    <property type="molecule type" value="Transcribed_RNA"/>
</dbReference>
<protein>
    <submittedName>
        <fullName evidence="1">Uncharacterized protein</fullName>
    </submittedName>
</protein>
<organism evidence="1">
    <name type="scientific">Prorocentrum micans</name>
    <name type="common">Red tide dinoflagellate</name>
    <dbReference type="NCBI Taxonomy" id="2945"/>
    <lineage>
        <taxon>Eukaryota</taxon>
        <taxon>Sar</taxon>
        <taxon>Alveolata</taxon>
        <taxon>Dinophyceae</taxon>
        <taxon>Prorocentrales</taxon>
        <taxon>Prorocentraceae</taxon>
        <taxon>Prorocentrum</taxon>
    </lineage>
</organism>
<evidence type="ECO:0000313" key="1">
    <source>
        <dbReference type="EMBL" id="CAD9724067.1"/>
    </source>
</evidence>
<dbReference type="AlphaFoldDB" id="A0A7S2TAU0"/>
<gene>
    <name evidence="1" type="ORF">PMIC02512_LOCUS1147</name>
</gene>
<sequence>MAAFFFFFFLSRPRSTTLLTVFLKTLACALRTGVLCTTDLYVKLRIGIPLISQRAIQLRGYTAERYNQDASNVANSPPKKDMTITHNGKLHVDQTRTVTSSKPCAVASARNYLQKS</sequence>
<reference evidence="1" key="1">
    <citation type="submission" date="2021-01" db="EMBL/GenBank/DDBJ databases">
        <authorList>
            <person name="Corre E."/>
            <person name="Pelletier E."/>
            <person name="Niang G."/>
            <person name="Scheremetjew M."/>
            <person name="Finn R."/>
            <person name="Kale V."/>
            <person name="Holt S."/>
            <person name="Cochrane G."/>
            <person name="Meng A."/>
            <person name="Brown T."/>
            <person name="Cohen L."/>
        </authorList>
    </citation>
    <scope>NUCLEOTIDE SEQUENCE</scope>
    <source>
        <strain evidence="1">CCCM 845</strain>
    </source>
</reference>